<keyword evidence="4" id="KW-1185">Reference proteome</keyword>
<dbReference type="InterPro" id="IPR008889">
    <property type="entry name" value="VQ"/>
</dbReference>
<evidence type="ECO:0000256" key="1">
    <source>
        <dbReference type="SAM" id="MobiDB-lite"/>
    </source>
</evidence>
<sequence>MDSAKSNTSSLRPCHGSASDDFDSYTNSTDGSALRPPPPSSSSRHNLLLDSQLPTRLEFTDFTSTLAPGGLLWPAQHPDRSVTAKKRTRASRRAPTTVLTTDTMNFSAMVQEFTGIPSAPSAAARPRLDLLQCLYSDPPPPPPPASYLHRLASLSPNSWDQYARLNSHLQNPTFTSQSPVRAKNIRRPATAVPPTGNETRPQGDRASSSPEFANTKAEEGRASTGGFVDFE</sequence>
<dbReference type="PANTHER" id="PTHR33179:SF4">
    <property type="entry name" value="VQ MOTIF-CONTAINING PROTEIN"/>
    <property type="match status" value="1"/>
</dbReference>
<reference evidence="3 4" key="1">
    <citation type="submission" date="2020-08" db="EMBL/GenBank/DDBJ databases">
        <title>Plant Genome Project.</title>
        <authorList>
            <person name="Zhang R.-G."/>
        </authorList>
    </citation>
    <scope>NUCLEOTIDE SEQUENCE [LARGE SCALE GENOMIC DNA]</scope>
    <source>
        <tissue evidence="3">Rhizome</tissue>
    </source>
</reference>
<dbReference type="AlphaFoldDB" id="A0A8J5KW74"/>
<dbReference type="Proteomes" id="UP000734854">
    <property type="component" value="Unassembled WGS sequence"/>
</dbReference>
<feature type="compositionally biased region" description="Polar residues" evidence="1">
    <location>
        <begin position="1"/>
        <end position="11"/>
    </location>
</feature>
<evidence type="ECO:0000313" key="3">
    <source>
        <dbReference type="EMBL" id="KAG6498519.1"/>
    </source>
</evidence>
<dbReference type="InterPro" id="IPR039609">
    <property type="entry name" value="VQ_15/22"/>
</dbReference>
<proteinExistence type="predicted"/>
<accession>A0A8J5KW74</accession>
<evidence type="ECO:0000313" key="4">
    <source>
        <dbReference type="Proteomes" id="UP000734854"/>
    </source>
</evidence>
<name>A0A8J5KW74_ZINOF</name>
<protein>
    <recommendedName>
        <fullName evidence="2">VQ domain-containing protein</fullName>
    </recommendedName>
</protein>
<dbReference type="EMBL" id="JACMSC010000011">
    <property type="protein sequence ID" value="KAG6498519.1"/>
    <property type="molecule type" value="Genomic_DNA"/>
</dbReference>
<organism evidence="3 4">
    <name type="scientific">Zingiber officinale</name>
    <name type="common">Ginger</name>
    <name type="synonym">Amomum zingiber</name>
    <dbReference type="NCBI Taxonomy" id="94328"/>
    <lineage>
        <taxon>Eukaryota</taxon>
        <taxon>Viridiplantae</taxon>
        <taxon>Streptophyta</taxon>
        <taxon>Embryophyta</taxon>
        <taxon>Tracheophyta</taxon>
        <taxon>Spermatophyta</taxon>
        <taxon>Magnoliopsida</taxon>
        <taxon>Liliopsida</taxon>
        <taxon>Zingiberales</taxon>
        <taxon>Zingiberaceae</taxon>
        <taxon>Zingiber</taxon>
    </lineage>
</organism>
<evidence type="ECO:0000259" key="2">
    <source>
        <dbReference type="Pfam" id="PF05678"/>
    </source>
</evidence>
<feature type="region of interest" description="Disordered" evidence="1">
    <location>
        <begin position="1"/>
        <end position="46"/>
    </location>
</feature>
<dbReference type="PANTHER" id="PTHR33179">
    <property type="entry name" value="VQ MOTIF-CONTAINING PROTEIN"/>
    <property type="match status" value="1"/>
</dbReference>
<dbReference type="Pfam" id="PF05678">
    <property type="entry name" value="VQ"/>
    <property type="match status" value="1"/>
</dbReference>
<feature type="compositionally biased region" description="Polar residues" evidence="1">
    <location>
        <begin position="170"/>
        <end position="179"/>
    </location>
</feature>
<feature type="compositionally biased region" description="Polar residues" evidence="1">
    <location>
        <begin position="196"/>
        <end position="212"/>
    </location>
</feature>
<comment type="caution">
    <text evidence="3">The sequence shown here is derived from an EMBL/GenBank/DDBJ whole genome shotgun (WGS) entry which is preliminary data.</text>
</comment>
<gene>
    <name evidence="3" type="ORF">ZIOFF_038239</name>
</gene>
<feature type="region of interest" description="Disordered" evidence="1">
    <location>
        <begin position="170"/>
        <end position="231"/>
    </location>
</feature>
<feature type="domain" description="VQ" evidence="2">
    <location>
        <begin position="93"/>
        <end position="120"/>
    </location>
</feature>